<feature type="domain" description="DTW" evidence="13">
    <location>
        <begin position="86"/>
        <end position="374"/>
    </location>
</feature>
<evidence type="ECO:0000256" key="5">
    <source>
        <dbReference type="ARBA" id="ARBA00022694"/>
    </source>
</evidence>
<dbReference type="PANTHER" id="PTHR15627:SF8">
    <property type="entry name" value="TRNA-URIDINE AMINOCARBOXYPROPYLTRANSFERASE 1"/>
    <property type="match status" value="1"/>
</dbReference>
<keyword evidence="5" id="KW-0819">tRNA processing</keyword>
<evidence type="ECO:0000256" key="9">
    <source>
        <dbReference type="ARBA" id="ARBA00039242"/>
    </source>
</evidence>
<proteinExistence type="inferred from homology"/>
<evidence type="ECO:0000256" key="3">
    <source>
        <dbReference type="ARBA" id="ARBA00022679"/>
    </source>
</evidence>
<dbReference type="AlphaFoldDB" id="A0A383VAL2"/>
<name>A0A383VAL2_TETOB</name>
<keyword evidence="3" id="KW-0808">Transferase</keyword>
<evidence type="ECO:0000256" key="11">
    <source>
        <dbReference type="ARBA" id="ARBA00048718"/>
    </source>
</evidence>
<dbReference type="InterPro" id="IPR051521">
    <property type="entry name" value="tRNA_Mod/Golgi_Maint"/>
</dbReference>
<comment type="function">
    <text evidence="7">Catalyzes the formation of 3-(3-amino-3-carboxypropyl)uridine (acp3U) at position 20 in the D-loop of several cytoplasmic tRNAs (acp3U(20)).</text>
</comment>
<evidence type="ECO:0000256" key="12">
    <source>
        <dbReference type="SAM" id="MobiDB-lite"/>
    </source>
</evidence>
<dbReference type="Proteomes" id="UP000256970">
    <property type="component" value="Unassembled WGS sequence"/>
</dbReference>
<sequence>MAPAAAVGQAAASAAACQAAPAADTACSLHASKSTPQAAAAAAAGITPSTTPAAAAAAAAAATAATNTVPLHQLQLSSHAPLQAATRRPCPSCHKPRAFFCYDCLIPLMQGMPKFTALPVDVHIVMHGESNAQATGTHAAVLAPQCVTLWRHNNGTSHHRRQPASKLLLPDWDPATTAVLYPESPETPVVGLWGWLEHHGNSKQQQQQVGEVDSGGAEHAAEQQQLLTALQQLSCSPADAALAAAAAAQGGSGSAAAGGPDAVTTSSSSSSGQQVSPFPYKAVVILEGNWAKARTLLKHPKLASLPRLQLPQNVRSLFWRRGTGSFRAAVDCGVCTIEALYLLCRQLQPQPRGYWDDLLWLWVYQRQLVQQRGSRQTRQEMQQNYEAACGAAQ</sequence>
<dbReference type="SMART" id="SM01144">
    <property type="entry name" value="DTW"/>
    <property type="match status" value="1"/>
</dbReference>
<reference evidence="14 15" key="1">
    <citation type="submission" date="2016-10" db="EMBL/GenBank/DDBJ databases">
        <authorList>
            <person name="Cai Z."/>
        </authorList>
    </citation>
    <scope>NUCLEOTIDE SEQUENCE [LARGE SCALE GENOMIC DNA]</scope>
</reference>
<protein>
    <recommendedName>
        <fullName evidence="9">tRNA-uridine aminocarboxypropyltransferase 1</fullName>
        <ecNumber evidence="2">2.5.1.25</ecNumber>
    </recommendedName>
    <alternativeName>
        <fullName evidence="10">DTW domain-containing protein 1</fullName>
    </alternativeName>
</protein>
<keyword evidence="4" id="KW-0949">S-adenosyl-L-methionine</keyword>
<dbReference type="GO" id="GO:0005634">
    <property type="term" value="C:nucleus"/>
    <property type="evidence" value="ECO:0007669"/>
    <property type="project" value="UniProtKB-SubCell"/>
</dbReference>
<dbReference type="PANTHER" id="PTHR15627">
    <property type="entry name" value="NATURAL KILLER CELL-SPECIFIC ANTIGEN KLIP1"/>
    <property type="match status" value="1"/>
</dbReference>
<dbReference type="STRING" id="3088.A0A383VAL2"/>
<gene>
    <name evidence="14" type="ORF">BQ4739_LOCUS2532</name>
</gene>
<accession>A0A383VAL2</accession>
<comment type="subcellular location">
    <subcellularLocation>
        <location evidence="1">Nucleus</location>
    </subcellularLocation>
</comment>
<dbReference type="GO" id="GO:0016432">
    <property type="term" value="F:tRNA-uridine aminocarboxypropyltransferase activity"/>
    <property type="evidence" value="ECO:0007669"/>
    <property type="project" value="UniProtKB-EC"/>
</dbReference>
<feature type="region of interest" description="Disordered" evidence="12">
    <location>
        <begin position="201"/>
        <end position="220"/>
    </location>
</feature>
<evidence type="ECO:0000256" key="7">
    <source>
        <dbReference type="ARBA" id="ARBA00037050"/>
    </source>
</evidence>
<evidence type="ECO:0000256" key="1">
    <source>
        <dbReference type="ARBA" id="ARBA00004123"/>
    </source>
</evidence>
<evidence type="ECO:0000259" key="13">
    <source>
        <dbReference type="SMART" id="SM01144"/>
    </source>
</evidence>
<keyword evidence="15" id="KW-1185">Reference proteome</keyword>
<keyword evidence="6" id="KW-0539">Nucleus</keyword>
<evidence type="ECO:0000256" key="6">
    <source>
        <dbReference type="ARBA" id="ARBA00023242"/>
    </source>
</evidence>
<dbReference type="EMBL" id="FNXT01000187">
    <property type="protein sequence ID" value="SZX61983.1"/>
    <property type="molecule type" value="Genomic_DNA"/>
</dbReference>
<evidence type="ECO:0000313" key="14">
    <source>
        <dbReference type="EMBL" id="SZX61983.1"/>
    </source>
</evidence>
<evidence type="ECO:0000256" key="10">
    <source>
        <dbReference type="ARBA" id="ARBA00042508"/>
    </source>
</evidence>
<evidence type="ECO:0000256" key="2">
    <source>
        <dbReference type="ARBA" id="ARBA00012386"/>
    </source>
</evidence>
<comment type="similarity">
    <text evidence="8">Belongs to the TDD superfamily. DTWD1 family.</text>
</comment>
<dbReference type="Pfam" id="PF03942">
    <property type="entry name" value="DTW"/>
    <property type="match status" value="1"/>
</dbReference>
<evidence type="ECO:0000313" key="15">
    <source>
        <dbReference type="Proteomes" id="UP000256970"/>
    </source>
</evidence>
<dbReference type="EC" id="2.5.1.25" evidence="2"/>
<dbReference type="InterPro" id="IPR005636">
    <property type="entry name" value="DTW"/>
</dbReference>
<organism evidence="14 15">
    <name type="scientific">Tetradesmus obliquus</name>
    <name type="common">Green alga</name>
    <name type="synonym">Acutodesmus obliquus</name>
    <dbReference type="NCBI Taxonomy" id="3088"/>
    <lineage>
        <taxon>Eukaryota</taxon>
        <taxon>Viridiplantae</taxon>
        <taxon>Chlorophyta</taxon>
        <taxon>core chlorophytes</taxon>
        <taxon>Chlorophyceae</taxon>
        <taxon>CS clade</taxon>
        <taxon>Sphaeropleales</taxon>
        <taxon>Scenedesmaceae</taxon>
        <taxon>Tetradesmus</taxon>
    </lineage>
</organism>
<comment type="catalytic activity">
    <reaction evidence="11">
        <text>a uridine in tRNA + S-adenosyl-L-methionine = a 3-[(3S)-3-amino-3-carboxypropyl]uridine in tRNA + S-methyl-5'-thioadenosine + H(+)</text>
        <dbReference type="Rhea" id="RHEA:62432"/>
        <dbReference type="Rhea" id="RHEA-COMP:13339"/>
        <dbReference type="Rhea" id="RHEA-COMP:16092"/>
        <dbReference type="ChEBI" id="CHEBI:15378"/>
        <dbReference type="ChEBI" id="CHEBI:17509"/>
        <dbReference type="ChEBI" id="CHEBI:59789"/>
        <dbReference type="ChEBI" id="CHEBI:65315"/>
        <dbReference type="ChEBI" id="CHEBI:82930"/>
        <dbReference type="EC" id="2.5.1.25"/>
    </reaction>
</comment>
<dbReference type="GO" id="GO:0008033">
    <property type="term" value="P:tRNA processing"/>
    <property type="evidence" value="ECO:0007669"/>
    <property type="project" value="UniProtKB-KW"/>
</dbReference>
<feature type="compositionally biased region" description="Low complexity" evidence="12">
    <location>
        <begin position="251"/>
        <end position="271"/>
    </location>
</feature>
<feature type="region of interest" description="Disordered" evidence="12">
    <location>
        <begin position="251"/>
        <end position="275"/>
    </location>
</feature>
<evidence type="ECO:0000256" key="8">
    <source>
        <dbReference type="ARBA" id="ARBA00038290"/>
    </source>
</evidence>
<evidence type="ECO:0000256" key="4">
    <source>
        <dbReference type="ARBA" id="ARBA00022691"/>
    </source>
</evidence>